<dbReference type="InterPro" id="IPR037923">
    <property type="entry name" value="HTH-like"/>
</dbReference>
<keyword evidence="2" id="KW-0238">DNA-binding</keyword>
<dbReference type="Gene3D" id="2.60.120.10">
    <property type="entry name" value="Jelly Rolls"/>
    <property type="match status" value="1"/>
</dbReference>
<evidence type="ECO:0000313" key="7">
    <source>
        <dbReference type="Proteomes" id="UP000029577"/>
    </source>
</evidence>
<evidence type="ECO:0000256" key="4">
    <source>
        <dbReference type="ARBA" id="ARBA00023163"/>
    </source>
</evidence>
<dbReference type="Pfam" id="PF12833">
    <property type="entry name" value="HTH_18"/>
    <property type="match status" value="1"/>
</dbReference>
<proteinExistence type="predicted"/>
<accession>A0A095V102</accession>
<keyword evidence="1" id="KW-0805">Transcription regulation</keyword>
<dbReference type="PROSITE" id="PS01124">
    <property type="entry name" value="HTH_ARAC_FAMILY_2"/>
    <property type="match status" value="1"/>
</dbReference>
<dbReference type="InterPro" id="IPR018060">
    <property type="entry name" value="HTH_AraC"/>
</dbReference>
<dbReference type="SMART" id="SM00342">
    <property type="entry name" value="HTH_ARAC"/>
    <property type="match status" value="1"/>
</dbReference>
<evidence type="ECO:0000256" key="2">
    <source>
        <dbReference type="ARBA" id="ARBA00023125"/>
    </source>
</evidence>
<keyword evidence="4" id="KW-0804">Transcription</keyword>
<dbReference type="Pfam" id="PF02311">
    <property type="entry name" value="AraC_binding"/>
    <property type="match status" value="1"/>
</dbReference>
<dbReference type="InterPro" id="IPR050204">
    <property type="entry name" value="AraC_XylS_family_regulators"/>
</dbReference>
<reference evidence="6" key="1">
    <citation type="submission" date="2014-12" db="EMBL/GenBank/DDBJ databases">
        <title>The draft genome of the Tatumella morbirosei type strain, LMG23360T isolated from pineapple rot.</title>
        <authorList>
            <person name="Smits T.H."/>
            <person name="Palmer M."/>
            <person name="Venter S.N."/>
            <person name="Duffy B."/>
            <person name="Steenkamp E.T."/>
            <person name="Chan W.Y."/>
            <person name="Coutinho T.A."/>
            <person name="Coetzee M.P."/>
            <person name="De Maayer P."/>
        </authorList>
    </citation>
    <scope>NUCLEOTIDE SEQUENCE [LARGE SCALE GENOMIC DNA]</scope>
    <source>
        <strain evidence="6">LMG 23360</strain>
    </source>
</reference>
<comment type="caution">
    <text evidence="6">The sequence shown here is derived from an EMBL/GenBank/DDBJ whole genome shotgun (WGS) entry which is preliminary data.</text>
</comment>
<dbReference type="Proteomes" id="UP000029577">
    <property type="component" value="Unassembled WGS sequence"/>
</dbReference>
<dbReference type="PANTHER" id="PTHR46796:SF2">
    <property type="entry name" value="TRANSCRIPTIONAL REGULATORY PROTEIN"/>
    <property type="match status" value="1"/>
</dbReference>
<name>A0A095V102_9GAMM</name>
<dbReference type="InterPro" id="IPR014710">
    <property type="entry name" value="RmlC-like_jellyroll"/>
</dbReference>
<dbReference type="SUPFAM" id="SSF46689">
    <property type="entry name" value="Homeodomain-like"/>
    <property type="match status" value="2"/>
</dbReference>
<keyword evidence="3" id="KW-0010">Activator</keyword>
<evidence type="ECO:0000313" key="6">
    <source>
        <dbReference type="EMBL" id="KGD80188.1"/>
    </source>
</evidence>
<dbReference type="InterPro" id="IPR009057">
    <property type="entry name" value="Homeodomain-like_sf"/>
</dbReference>
<evidence type="ECO:0000256" key="1">
    <source>
        <dbReference type="ARBA" id="ARBA00023015"/>
    </source>
</evidence>
<organism evidence="6 7">
    <name type="scientific">Tatumella morbirosei</name>
    <dbReference type="NCBI Taxonomy" id="642227"/>
    <lineage>
        <taxon>Bacteria</taxon>
        <taxon>Pseudomonadati</taxon>
        <taxon>Pseudomonadota</taxon>
        <taxon>Gammaproteobacteria</taxon>
        <taxon>Enterobacterales</taxon>
        <taxon>Erwiniaceae</taxon>
        <taxon>Tatumella</taxon>
    </lineage>
</organism>
<dbReference type="InterPro" id="IPR003313">
    <property type="entry name" value="AraC-bd"/>
</dbReference>
<dbReference type="AlphaFoldDB" id="A0A095V102"/>
<dbReference type="GO" id="GO:0003700">
    <property type="term" value="F:DNA-binding transcription factor activity"/>
    <property type="evidence" value="ECO:0007669"/>
    <property type="project" value="InterPro"/>
</dbReference>
<protein>
    <submittedName>
        <fullName evidence="6">AraC family transcriptional regulator</fullName>
    </submittedName>
</protein>
<evidence type="ECO:0000259" key="5">
    <source>
        <dbReference type="PROSITE" id="PS01124"/>
    </source>
</evidence>
<dbReference type="EMBL" id="JPKR02000005">
    <property type="protein sequence ID" value="KGD80188.1"/>
    <property type="molecule type" value="Genomic_DNA"/>
</dbReference>
<feature type="domain" description="HTH araC/xylS-type" evidence="5">
    <location>
        <begin position="168"/>
        <end position="265"/>
    </location>
</feature>
<dbReference type="PROSITE" id="PS00041">
    <property type="entry name" value="HTH_ARAC_FAMILY_1"/>
    <property type="match status" value="1"/>
</dbReference>
<dbReference type="RefSeq" id="WP_038015526.1">
    <property type="nucleotide sequence ID" value="NZ_JPKR02000005.1"/>
</dbReference>
<sequence length="272" mass="30842">MSKVKAISQQFRRRGDAPWFELRSTARSTQAYRSHYHPQLSVGAVTDGQTCCELNGQWWVLQPGDLIVIPPGTMHSCNPLESQPRSYHMLYLDSVWCRQQMRVTHNKPLLSSELPVIRDPQLFRRYLQIVEHSATVSASQLIRQVTEFLVDLPGLCWQSDAALSETSIRLQQQLRANLQAPPGLDLLATQFSQRKETLIRTFRRDTGMTPGSYLTQARLELAKAALREGETIAGVSYLSGFADQSHFHKMFVSYMAATPGQYVKERSISDNT</sequence>
<gene>
    <name evidence="6" type="ORF">HA49_00510</name>
</gene>
<dbReference type="STRING" id="642227.HA49_00510"/>
<keyword evidence="7" id="KW-1185">Reference proteome</keyword>
<evidence type="ECO:0000256" key="3">
    <source>
        <dbReference type="ARBA" id="ARBA00023159"/>
    </source>
</evidence>
<dbReference type="SUPFAM" id="SSF51215">
    <property type="entry name" value="Regulatory protein AraC"/>
    <property type="match status" value="1"/>
</dbReference>
<dbReference type="PANTHER" id="PTHR46796">
    <property type="entry name" value="HTH-TYPE TRANSCRIPTIONAL ACTIVATOR RHAS-RELATED"/>
    <property type="match status" value="1"/>
</dbReference>
<dbReference type="GO" id="GO:0043565">
    <property type="term" value="F:sequence-specific DNA binding"/>
    <property type="evidence" value="ECO:0007669"/>
    <property type="project" value="InterPro"/>
</dbReference>
<dbReference type="InterPro" id="IPR018062">
    <property type="entry name" value="HTH_AraC-typ_CS"/>
</dbReference>
<dbReference type="Gene3D" id="1.10.10.60">
    <property type="entry name" value="Homeodomain-like"/>
    <property type="match status" value="1"/>
</dbReference>
<dbReference type="OrthoDB" id="9809338at2"/>
<dbReference type="eggNOG" id="COG2207">
    <property type="taxonomic scope" value="Bacteria"/>
</dbReference>